<dbReference type="PANTHER" id="PTHR43156:SF2">
    <property type="entry name" value="STAGE II SPORULATION PROTEIN E"/>
    <property type="match status" value="1"/>
</dbReference>
<dbReference type="GO" id="GO:0046872">
    <property type="term" value="F:metal ion binding"/>
    <property type="evidence" value="ECO:0007669"/>
    <property type="project" value="UniProtKB-KW"/>
</dbReference>
<dbReference type="NCBIfam" id="TIGR00229">
    <property type="entry name" value="sensory_box"/>
    <property type="match status" value="1"/>
</dbReference>
<dbReference type="InterPro" id="IPR013656">
    <property type="entry name" value="PAS_4"/>
</dbReference>
<keyword evidence="10" id="KW-0904">Protein phosphatase</keyword>
<dbReference type="GO" id="GO:0004722">
    <property type="term" value="F:protein serine/threonine phosphatase activity"/>
    <property type="evidence" value="ECO:0007669"/>
    <property type="project" value="UniProtKB-EC"/>
</dbReference>
<dbReference type="PROSITE" id="PS50112">
    <property type="entry name" value="PAS"/>
    <property type="match status" value="1"/>
</dbReference>
<dbReference type="FunFam" id="3.60.40.10:FF:000005">
    <property type="entry name" value="Serine/threonine protein phosphatase"/>
    <property type="match status" value="1"/>
</dbReference>
<dbReference type="EC" id="3.1.3.16" evidence="1"/>
<keyword evidence="11" id="KW-0464">Manganese</keyword>
<dbReference type="Pfam" id="PF07228">
    <property type="entry name" value="SpoIIE"/>
    <property type="match status" value="1"/>
</dbReference>
<dbReference type="PANTHER" id="PTHR43156">
    <property type="entry name" value="STAGE II SPORULATION PROTEIN E-RELATED"/>
    <property type="match status" value="1"/>
</dbReference>
<keyword evidence="5" id="KW-0547">Nucleotide-binding</keyword>
<keyword evidence="6" id="KW-0418">Kinase</keyword>
<evidence type="ECO:0000256" key="5">
    <source>
        <dbReference type="ARBA" id="ARBA00022741"/>
    </source>
</evidence>
<dbReference type="GO" id="GO:0005524">
    <property type="term" value="F:ATP binding"/>
    <property type="evidence" value="ECO:0007669"/>
    <property type="project" value="UniProtKB-KW"/>
</dbReference>
<evidence type="ECO:0000256" key="4">
    <source>
        <dbReference type="ARBA" id="ARBA00022723"/>
    </source>
</evidence>
<evidence type="ECO:0000256" key="10">
    <source>
        <dbReference type="ARBA" id="ARBA00022912"/>
    </source>
</evidence>
<reference evidence="17 18" key="1">
    <citation type="submission" date="2016-10" db="EMBL/GenBank/DDBJ databases">
        <authorList>
            <person name="de Groot N.N."/>
        </authorList>
    </citation>
    <scope>NUCLEOTIDE SEQUENCE [LARGE SCALE GENOMIC DNA]</scope>
    <source>
        <strain evidence="17 18">CGMCC 4.6533</strain>
    </source>
</reference>
<dbReference type="RefSeq" id="WP_218136062.1">
    <property type="nucleotide sequence ID" value="NZ_FNDJ01000015.1"/>
</dbReference>
<keyword evidence="2" id="KW-0597">Phosphoprotein</keyword>
<evidence type="ECO:0000256" key="1">
    <source>
        <dbReference type="ARBA" id="ARBA00013081"/>
    </source>
</evidence>
<dbReference type="InterPro" id="IPR052016">
    <property type="entry name" value="Bact_Sigma-Reg"/>
</dbReference>
<keyword evidence="7" id="KW-0378">Hydrolase</keyword>
<protein>
    <recommendedName>
        <fullName evidence="1">protein-serine/threonine phosphatase</fullName>
        <ecNumber evidence="1">3.1.3.16</ecNumber>
    </recommendedName>
    <alternativeName>
        <fullName evidence="15">Protein-serine/threonine phosphatase</fullName>
    </alternativeName>
    <alternativeName>
        <fullName evidence="14">Serine/threonine-protein kinase</fullName>
    </alternativeName>
</protein>
<dbReference type="SMART" id="SM00331">
    <property type="entry name" value="PP2C_SIG"/>
    <property type="match status" value="1"/>
</dbReference>
<dbReference type="InterPro" id="IPR001932">
    <property type="entry name" value="PPM-type_phosphatase-like_dom"/>
</dbReference>
<dbReference type="SUPFAM" id="SSF55785">
    <property type="entry name" value="PYP-like sensor domain (PAS domain)"/>
    <property type="match status" value="2"/>
</dbReference>
<dbReference type="Pfam" id="PF01590">
    <property type="entry name" value="GAF"/>
    <property type="match status" value="1"/>
</dbReference>
<organism evidence="17 18">
    <name type="scientific">Nonomuraea jiangxiensis</name>
    <dbReference type="NCBI Taxonomy" id="633440"/>
    <lineage>
        <taxon>Bacteria</taxon>
        <taxon>Bacillati</taxon>
        <taxon>Actinomycetota</taxon>
        <taxon>Actinomycetes</taxon>
        <taxon>Streptosporangiales</taxon>
        <taxon>Streptosporangiaceae</taxon>
        <taxon>Nonomuraea</taxon>
    </lineage>
</organism>
<dbReference type="AlphaFoldDB" id="A0A1G9AXF5"/>
<sequence>MPDSTAEAGIPALAVIDAEGTVIGWTRAAQDLLGHRPGDVLDRPAAFLMMPGRRAWATTLGDAEHWSGLVAARHRDGGRVALHAEAHRLTTSGETTAWFLSAAPDPDVVGRSLLEPLIMSSPVSLCVWDLDLRCVWANQTAERTHGIRLADMAGRTPVEALRGFDTGSMEETMRRVLSDGVPTIDRQTRWVPPGESEERIFSASVFRLEGVAGRPVGLCSLALDISHSRARDRLSLLGQASRLGGTLDVRRTAQELADLAVPVVADYVTVDLSDAVLPDDEPLRRLQATEVSIPVFRRAGAASIHPDFRESLWLRGEAVFVPPTSPFTAVLNSRRSHFEPVLDTSDHTWLATDPDRLKIIKATGMHSLIIVPLQARGDILGITVFVRTENHAPFTRDDLDLAEELAARAALSLDNARQYTRERTAALALQRNLLPRNLTGGGAVEVASRYLPSDTREGVGGDWFDAIPLREGRIALVVGDVTGHGINAAATMGRLRTAVRTLAYLGLPPAELLTHLDEMAVRQAEEDTTAGGFPFVVLSATCLCVVYDPVLRRCTMAAAGHPPPAIAAPGGDVGFPELPTGTPIGLGLGSYESRDLELAGGTVIALYTDGLVETREADLGTGMDRLAVALSPASLPLEDLCDTVIGRMVGGAPPEDDVALLLARTLVPSP</sequence>
<evidence type="ECO:0000256" key="15">
    <source>
        <dbReference type="ARBA" id="ARBA00081350"/>
    </source>
</evidence>
<accession>A0A1G9AXF5</accession>
<dbReference type="Gene3D" id="3.60.40.10">
    <property type="entry name" value="PPM-type phosphatase domain"/>
    <property type="match status" value="1"/>
</dbReference>
<dbReference type="Pfam" id="PF08448">
    <property type="entry name" value="PAS_4"/>
    <property type="match status" value="1"/>
</dbReference>
<proteinExistence type="predicted"/>
<dbReference type="Gene3D" id="3.30.450.20">
    <property type="entry name" value="PAS domain"/>
    <property type="match status" value="2"/>
</dbReference>
<dbReference type="Proteomes" id="UP000199202">
    <property type="component" value="Unassembled WGS sequence"/>
</dbReference>
<evidence type="ECO:0000259" key="16">
    <source>
        <dbReference type="PROSITE" id="PS50112"/>
    </source>
</evidence>
<keyword evidence="8" id="KW-0067">ATP-binding</keyword>
<evidence type="ECO:0000256" key="11">
    <source>
        <dbReference type="ARBA" id="ARBA00023211"/>
    </source>
</evidence>
<dbReference type="InterPro" id="IPR036457">
    <property type="entry name" value="PPM-type-like_dom_sf"/>
</dbReference>
<dbReference type="SUPFAM" id="SSF55781">
    <property type="entry name" value="GAF domain-like"/>
    <property type="match status" value="1"/>
</dbReference>
<dbReference type="EMBL" id="FNDJ01000015">
    <property type="protein sequence ID" value="SDK31295.1"/>
    <property type="molecule type" value="Genomic_DNA"/>
</dbReference>
<comment type="catalytic activity">
    <reaction evidence="12">
        <text>O-phospho-L-seryl-[protein] + H2O = L-seryl-[protein] + phosphate</text>
        <dbReference type="Rhea" id="RHEA:20629"/>
        <dbReference type="Rhea" id="RHEA-COMP:9863"/>
        <dbReference type="Rhea" id="RHEA-COMP:11604"/>
        <dbReference type="ChEBI" id="CHEBI:15377"/>
        <dbReference type="ChEBI" id="CHEBI:29999"/>
        <dbReference type="ChEBI" id="CHEBI:43474"/>
        <dbReference type="ChEBI" id="CHEBI:83421"/>
        <dbReference type="EC" id="3.1.3.16"/>
    </reaction>
</comment>
<dbReference type="Gene3D" id="3.30.450.40">
    <property type="match status" value="1"/>
</dbReference>
<dbReference type="InterPro" id="IPR029016">
    <property type="entry name" value="GAF-like_dom_sf"/>
</dbReference>
<name>A0A1G9AXF5_9ACTN</name>
<keyword evidence="4" id="KW-0479">Metal-binding</keyword>
<dbReference type="GO" id="GO:0016301">
    <property type="term" value="F:kinase activity"/>
    <property type="evidence" value="ECO:0007669"/>
    <property type="project" value="UniProtKB-KW"/>
</dbReference>
<evidence type="ECO:0000256" key="6">
    <source>
        <dbReference type="ARBA" id="ARBA00022777"/>
    </source>
</evidence>
<comment type="function">
    <text evidence="13">Primarily acts as an independent SigF regulator that is sensitive to the osmosensory signal, mediating the cross talk of PknD with the SigF regulon. Possesses both phosphatase and kinase activities. The kinase domain functions as a classic anti-sigma factor-like kinase to phosphorylate the anti-anti-sigma factor domain at the canonical regulatory site, and the phosphatase domain antagonizes this activity.</text>
</comment>
<evidence type="ECO:0000256" key="7">
    <source>
        <dbReference type="ARBA" id="ARBA00022801"/>
    </source>
</evidence>
<keyword evidence="9" id="KW-0460">Magnesium</keyword>
<dbReference type="SMART" id="SM00091">
    <property type="entry name" value="PAS"/>
    <property type="match status" value="2"/>
</dbReference>
<dbReference type="STRING" id="633440.SAMN05421869_11564"/>
<evidence type="ECO:0000256" key="9">
    <source>
        <dbReference type="ARBA" id="ARBA00022842"/>
    </source>
</evidence>
<keyword evidence="18" id="KW-1185">Reference proteome</keyword>
<evidence type="ECO:0000256" key="13">
    <source>
        <dbReference type="ARBA" id="ARBA00056274"/>
    </source>
</evidence>
<dbReference type="InterPro" id="IPR003018">
    <property type="entry name" value="GAF"/>
</dbReference>
<feature type="domain" description="PAS" evidence="16">
    <location>
        <begin position="13"/>
        <end position="43"/>
    </location>
</feature>
<dbReference type="InterPro" id="IPR035965">
    <property type="entry name" value="PAS-like_dom_sf"/>
</dbReference>
<dbReference type="SMART" id="SM00065">
    <property type="entry name" value="GAF"/>
    <property type="match status" value="1"/>
</dbReference>
<evidence type="ECO:0000313" key="18">
    <source>
        <dbReference type="Proteomes" id="UP000199202"/>
    </source>
</evidence>
<dbReference type="CDD" id="cd00130">
    <property type="entry name" value="PAS"/>
    <property type="match status" value="2"/>
</dbReference>
<gene>
    <name evidence="17" type="ORF">SAMN05421869_11564</name>
</gene>
<dbReference type="FunFam" id="3.30.450.40:FF:000035">
    <property type="entry name" value="PAS sensor protein"/>
    <property type="match status" value="1"/>
</dbReference>
<evidence type="ECO:0000256" key="12">
    <source>
        <dbReference type="ARBA" id="ARBA00047761"/>
    </source>
</evidence>
<evidence type="ECO:0000256" key="8">
    <source>
        <dbReference type="ARBA" id="ARBA00022840"/>
    </source>
</evidence>
<evidence type="ECO:0000256" key="3">
    <source>
        <dbReference type="ARBA" id="ARBA00022679"/>
    </source>
</evidence>
<evidence type="ECO:0000313" key="17">
    <source>
        <dbReference type="EMBL" id="SDK31295.1"/>
    </source>
</evidence>
<evidence type="ECO:0000256" key="14">
    <source>
        <dbReference type="ARBA" id="ARBA00075117"/>
    </source>
</evidence>
<dbReference type="InterPro" id="IPR000014">
    <property type="entry name" value="PAS"/>
</dbReference>
<evidence type="ECO:0000256" key="2">
    <source>
        <dbReference type="ARBA" id="ARBA00022553"/>
    </source>
</evidence>
<keyword evidence="3" id="KW-0808">Transferase</keyword>